<proteinExistence type="predicted"/>
<organism evidence="2 3">
    <name type="scientific">Actinoplanes lobatus</name>
    <dbReference type="NCBI Taxonomy" id="113568"/>
    <lineage>
        <taxon>Bacteria</taxon>
        <taxon>Bacillati</taxon>
        <taxon>Actinomycetota</taxon>
        <taxon>Actinomycetes</taxon>
        <taxon>Micromonosporales</taxon>
        <taxon>Micromonosporaceae</taxon>
        <taxon>Actinoplanes</taxon>
    </lineage>
</organism>
<protein>
    <recommendedName>
        <fullName evidence="5">Knr4/Smi1-like domain-containing protein</fullName>
    </recommendedName>
</protein>
<accession>A0A7W7HNC4</accession>
<comment type="caution">
    <text evidence="2">The sequence shown here is derived from an EMBL/GenBank/DDBJ whole genome shotgun (WGS) entry which is preliminary data.</text>
</comment>
<dbReference type="AlphaFoldDB" id="A0A7W7HNC4"/>
<dbReference type="SUPFAM" id="SSF160631">
    <property type="entry name" value="SMI1/KNR4-like"/>
    <property type="match status" value="1"/>
</dbReference>
<dbReference type="InterPro" id="IPR037883">
    <property type="entry name" value="Knr4/Smi1-like_sf"/>
</dbReference>
<evidence type="ECO:0000313" key="1">
    <source>
        <dbReference type="EMBL" id="GIE44517.1"/>
    </source>
</evidence>
<reference evidence="2 3" key="1">
    <citation type="submission" date="2020-08" db="EMBL/GenBank/DDBJ databases">
        <title>Sequencing the genomes of 1000 actinobacteria strains.</title>
        <authorList>
            <person name="Klenk H.-P."/>
        </authorList>
    </citation>
    <scope>NUCLEOTIDE SEQUENCE [LARGE SCALE GENOMIC DNA]</scope>
    <source>
        <strain evidence="2 3">DSM 43150</strain>
    </source>
</reference>
<evidence type="ECO:0000313" key="3">
    <source>
        <dbReference type="Proteomes" id="UP000590511"/>
    </source>
</evidence>
<name>A0A7W7HNC4_9ACTN</name>
<evidence type="ECO:0000313" key="2">
    <source>
        <dbReference type="EMBL" id="MBB4753671.1"/>
    </source>
</evidence>
<dbReference type="EMBL" id="JACHNC010000001">
    <property type="protein sequence ID" value="MBB4753671.1"/>
    <property type="molecule type" value="Genomic_DNA"/>
</dbReference>
<keyword evidence="4" id="KW-1185">Reference proteome</keyword>
<gene>
    <name evidence="1" type="ORF">Alo02nite_74150</name>
    <name evidence="2" type="ORF">BJ964_007832</name>
</gene>
<evidence type="ECO:0000313" key="4">
    <source>
        <dbReference type="Proteomes" id="UP000631312"/>
    </source>
</evidence>
<dbReference type="EMBL" id="BOMP01000131">
    <property type="protein sequence ID" value="GIE44517.1"/>
    <property type="molecule type" value="Genomic_DNA"/>
</dbReference>
<evidence type="ECO:0008006" key="5">
    <source>
        <dbReference type="Google" id="ProtNLM"/>
    </source>
</evidence>
<reference evidence="1 4" key="2">
    <citation type="submission" date="2021-01" db="EMBL/GenBank/DDBJ databases">
        <title>Whole genome shotgun sequence of Actinoplanes lobatus NBRC 12513.</title>
        <authorList>
            <person name="Komaki H."/>
            <person name="Tamura T."/>
        </authorList>
    </citation>
    <scope>NUCLEOTIDE SEQUENCE [LARGE SCALE GENOMIC DNA]</scope>
    <source>
        <strain evidence="1 4">NBRC 12513</strain>
    </source>
</reference>
<dbReference type="Proteomes" id="UP000590511">
    <property type="component" value="Unassembled WGS sequence"/>
</dbReference>
<sequence length="102" mass="11553">MRFGGGLFGFVELFPIMAAPEEARDLRTVNDREFPDRTFVVVAPVGTGDHWGFPVRDGRCQEQVWCTYHDAVDDEPVAADFLEFVAEHGLKSSSDRALERRH</sequence>
<dbReference type="Proteomes" id="UP000631312">
    <property type="component" value="Unassembled WGS sequence"/>
</dbReference>
<dbReference type="RefSeq" id="WP_188125339.1">
    <property type="nucleotide sequence ID" value="NZ_BOMP01000131.1"/>
</dbReference>